<feature type="region of interest" description="Disordered" evidence="1">
    <location>
        <begin position="1"/>
        <end position="50"/>
    </location>
</feature>
<evidence type="ECO:0000313" key="2">
    <source>
        <dbReference type="EMBL" id="EDW40727.1"/>
    </source>
</evidence>
<dbReference type="EMBL" id="CH480815">
    <property type="protein sequence ID" value="EDW40727.1"/>
    <property type="molecule type" value="Genomic_DNA"/>
</dbReference>
<dbReference type="HOGENOM" id="CLU_3126585_0_0_1"/>
<protein>
    <submittedName>
        <fullName evidence="2">GM24929</fullName>
    </submittedName>
</protein>
<name>B4HJZ1_DROSE</name>
<evidence type="ECO:0000256" key="1">
    <source>
        <dbReference type="SAM" id="MobiDB-lite"/>
    </source>
</evidence>
<proteinExistence type="predicted"/>
<reference evidence="2 3" key="1">
    <citation type="journal article" date="2007" name="Nature">
        <title>Evolution of genes and genomes on the Drosophila phylogeny.</title>
        <authorList>
            <consortium name="Drosophila 12 Genomes Consortium"/>
            <person name="Clark A.G."/>
            <person name="Eisen M.B."/>
            <person name="Smith D.R."/>
            <person name="Bergman C.M."/>
            <person name="Oliver B."/>
            <person name="Markow T.A."/>
            <person name="Kaufman T.C."/>
            <person name="Kellis M."/>
            <person name="Gelbart W."/>
            <person name="Iyer V.N."/>
            <person name="Pollard D.A."/>
            <person name="Sackton T.B."/>
            <person name="Larracuente A.M."/>
            <person name="Singh N.D."/>
            <person name="Abad J.P."/>
            <person name="Abt D.N."/>
            <person name="Adryan B."/>
            <person name="Aguade M."/>
            <person name="Akashi H."/>
            <person name="Anderson W.W."/>
            <person name="Aquadro C.F."/>
            <person name="Ardell D.H."/>
            <person name="Arguello R."/>
            <person name="Artieri C.G."/>
            <person name="Barbash D.A."/>
            <person name="Barker D."/>
            <person name="Barsanti P."/>
            <person name="Batterham P."/>
            <person name="Batzoglou S."/>
            <person name="Begun D."/>
            <person name="Bhutkar A."/>
            <person name="Blanco E."/>
            <person name="Bosak S.A."/>
            <person name="Bradley R.K."/>
            <person name="Brand A.D."/>
            <person name="Brent M.R."/>
            <person name="Brooks A.N."/>
            <person name="Brown R.H."/>
            <person name="Butlin R.K."/>
            <person name="Caggese C."/>
            <person name="Calvi B.R."/>
            <person name="Bernardo de Carvalho A."/>
            <person name="Caspi A."/>
            <person name="Castrezana S."/>
            <person name="Celniker S.E."/>
            <person name="Chang J.L."/>
            <person name="Chapple C."/>
            <person name="Chatterji S."/>
            <person name="Chinwalla A."/>
            <person name="Civetta A."/>
            <person name="Clifton S.W."/>
            <person name="Comeron J.M."/>
            <person name="Costello J.C."/>
            <person name="Coyne J.A."/>
            <person name="Daub J."/>
            <person name="David R.G."/>
            <person name="Delcher A.L."/>
            <person name="Delehaunty K."/>
            <person name="Do C.B."/>
            <person name="Ebling H."/>
            <person name="Edwards K."/>
            <person name="Eickbush T."/>
            <person name="Evans J.D."/>
            <person name="Filipski A."/>
            <person name="Findeiss S."/>
            <person name="Freyhult E."/>
            <person name="Fulton L."/>
            <person name="Fulton R."/>
            <person name="Garcia A.C."/>
            <person name="Gardiner A."/>
            <person name="Garfield D.A."/>
            <person name="Garvin B.E."/>
            <person name="Gibson G."/>
            <person name="Gilbert D."/>
            <person name="Gnerre S."/>
            <person name="Godfrey J."/>
            <person name="Good R."/>
            <person name="Gotea V."/>
            <person name="Gravely B."/>
            <person name="Greenberg A.J."/>
            <person name="Griffiths-Jones S."/>
            <person name="Gross S."/>
            <person name="Guigo R."/>
            <person name="Gustafson E.A."/>
            <person name="Haerty W."/>
            <person name="Hahn M.W."/>
            <person name="Halligan D.L."/>
            <person name="Halpern A.L."/>
            <person name="Halter G.M."/>
            <person name="Han M.V."/>
            <person name="Heger A."/>
            <person name="Hillier L."/>
            <person name="Hinrichs A.S."/>
            <person name="Holmes I."/>
            <person name="Hoskins R.A."/>
            <person name="Hubisz M.J."/>
            <person name="Hultmark D."/>
            <person name="Huntley M.A."/>
            <person name="Jaffe D.B."/>
            <person name="Jagadeeshan S."/>
            <person name="Jeck W.R."/>
            <person name="Johnson J."/>
            <person name="Jones C.D."/>
            <person name="Jordan W.C."/>
            <person name="Karpen G.H."/>
            <person name="Kataoka E."/>
            <person name="Keightley P.D."/>
            <person name="Kheradpour P."/>
            <person name="Kirkness E.F."/>
            <person name="Koerich L.B."/>
            <person name="Kristiansen K."/>
            <person name="Kudrna D."/>
            <person name="Kulathinal R.J."/>
            <person name="Kumar S."/>
            <person name="Kwok R."/>
            <person name="Lander E."/>
            <person name="Langley C.H."/>
            <person name="Lapoint R."/>
            <person name="Lazzaro B.P."/>
            <person name="Lee S.J."/>
            <person name="Levesque L."/>
            <person name="Li R."/>
            <person name="Lin C.F."/>
            <person name="Lin M.F."/>
            <person name="Lindblad-Toh K."/>
            <person name="Llopart A."/>
            <person name="Long M."/>
            <person name="Low L."/>
            <person name="Lozovsky E."/>
            <person name="Lu J."/>
            <person name="Luo M."/>
            <person name="Machado C.A."/>
            <person name="Makalowski W."/>
            <person name="Marzo M."/>
            <person name="Matsuda M."/>
            <person name="Matzkin L."/>
            <person name="McAllister B."/>
            <person name="McBride C.S."/>
            <person name="McKernan B."/>
            <person name="McKernan K."/>
            <person name="Mendez-Lago M."/>
            <person name="Minx P."/>
            <person name="Mollenhauer M.U."/>
            <person name="Montooth K."/>
            <person name="Mount S.M."/>
            <person name="Mu X."/>
            <person name="Myers E."/>
            <person name="Negre B."/>
            <person name="Newfeld S."/>
            <person name="Nielsen R."/>
            <person name="Noor M.A."/>
            <person name="O'Grady P."/>
            <person name="Pachter L."/>
            <person name="Papaceit M."/>
            <person name="Parisi M.J."/>
            <person name="Parisi M."/>
            <person name="Parts L."/>
            <person name="Pedersen J.S."/>
            <person name="Pesole G."/>
            <person name="Phillippy A.M."/>
            <person name="Ponting C.P."/>
            <person name="Pop M."/>
            <person name="Porcelli D."/>
            <person name="Powell J.R."/>
            <person name="Prohaska S."/>
            <person name="Pruitt K."/>
            <person name="Puig M."/>
            <person name="Quesneville H."/>
            <person name="Ram K.R."/>
            <person name="Rand D."/>
            <person name="Rasmussen M.D."/>
            <person name="Reed L.K."/>
            <person name="Reenan R."/>
            <person name="Reily A."/>
            <person name="Remington K.A."/>
            <person name="Rieger T.T."/>
            <person name="Ritchie M.G."/>
            <person name="Robin C."/>
            <person name="Rogers Y.H."/>
            <person name="Rohde C."/>
            <person name="Rozas J."/>
            <person name="Rubenfield M.J."/>
            <person name="Ruiz A."/>
            <person name="Russo S."/>
            <person name="Salzberg S.L."/>
            <person name="Sanchez-Gracia A."/>
            <person name="Saranga D.J."/>
            <person name="Sato H."/>
            <person name="Schaeffer S.W."/>
            <person name="Schatz M.C."/>
            <person name="Schlenke T."/>
            <person name="Schwartz R."/>
            <person name="Segarra C."/>
            <person name="Singh R.S."/>
            <person name="Sirot L."/>
            <person name="Sirota M."/>
            <person name="Sisneros N.B."/>
            <person name="Smith C.D."/>
            <person name="Smith T.F."/>
            <person name="Spieth J."/>
            <person name="Stage D.E."/>
            <person name="Stark A."/>
            <person name="Stephan W."/>
            <person name="Strausberg R.L."/>
            <person name="Strempel S."/>
            <person name="Sturgill D."/>
            <person name="Sutton G."/>
            <person name="Sutton G.G."/>
            <person name="Tao W."/>
            <person name="Teichmann S."/>
            <person name="Tobari Y.N."/>
            <person name="Tomimura Y."/>
            <person name="Tsolas J.M."/>
            <person name="Valente V.L."/>
            <person name="Venter E."/>
            <person name="Venter J.C."/>
            <person name="Vicario S."/>
            <person name="Vieira F.G."/>
            <person name="Vilella A.J."/>
            <person name="Villasante A."/>
            <person name="Walenz B."/>
            <person name="Wang J."/>
            <person name="Wasserman M."/>
            <person name="Watts T."/>
            <person name="Wilson D."/>
            <person name="Wilson R.K."/>
            <person name="Wing R.A."/>
            <person name="Wolfner M.F."/>
            <person name="Wong A."/>
            <person name="Wong G.K."/>
            <person name="Wu C.I."/>
            <person name="Wu G."/>
            <person name="Yamamoto D."/>
            <person name="Yang H.P."/>
            <person name="Yang S.P."/>
            <person name="Yorke J.A."/>
            <person name="Yoshida K."/>
            <person name="Zdobnov E."/>
            <person name="Zhang P."/>
            <person name="Zhang Y."/>
            <person name="Zimin A.V."/>
            <person name="Baldwin J."/>
            <person name="Abdouelleil A."/>
            <person name="Abdulkadir J."/>
            <person name="Abebe A."/>
            <person name="Abera B."/>
            <person name="Abreu J."/>
            <person name="Acer S.C."/>
            <person name="Aftuck L."/>
            <person name="Alexander A."/>
            <person name="An P."/>
            <person name="Anderson E."/>
            <person name="Anderson S."/>
            <person name="Arachi H."/>
            <person name="Azer M."/>
            <person name="Bachantsang P."/>
            <person name="Barry A."/>
            <person name="Bayul T."/>
            <person name="Berlin A."/>
            <person name="Bessette D."/>
            <person name="Bloom T."/>
            <person name="Blye J."/>
            <person name="Boguslavskiy L."/>
            <person name="Bonnet C."/>
            <person name="Boukhgalter B."/>
            <person name="Bourzgui I."/>
            <person name="Brown A."/>
            <person name="Cahill P."/>
            <person name="Channer S."/>
            <person name="Cheshatsang Y."/>
            <person name="Chuda L."/>
            <person name="Citroen M."/>
            <person name="Collymore A."/>
            <person name="Cooke P."/>
            <person name="Costello M."/>
            <person name="D'Aco K."/>
            <person name="Daza R."/>
            <person name="De Haan G."/>
            <person name="DeGray S."/>
            <person name="DeMaso C."/>
            <person name="Dhargay N."/>
            <person name="Dooley K."/>
            <person name="Dooley E."/>
            <person name="Doricent M."/>
            <person name="Dorje P."/>
            <person name="Dorjee K."/>
            <person name="Dupes A."/>
            <person name="Elong R."/>
            <person name="Falk J."/>
            <person name="Farina A."/>
            <person name="Faro S."/>
            <person name="Ferguson D."/>
            <person name="Fisher S."/>
            <person name="Foley C.D."/>
            <person name="Franke A."/>
            <person name="Friedrich D."/>
            <person name="Gadbois L."/>
            <person name="Gearin G."/>
            <person name="Gearin C.R."/>
            <person name="Giannoukos G."/>
            <person name="Goode T."/>
            <person name="Graham J."/>
            <person name="Grandbois E."/>
            <person name="Grewal S."/>
            <person name="Gyaltsen K."/>
            <person name="Hafez N."/>
            <person name="Hagos B."/>
            <person name="Hall J."/>
            <person name="Henson C."/>
            <person name="Hollinger A."/>
            <person name="Honan T."/>
            <person name="Huard M.D."/>
            <person name="Hughes L."/>
            <person name="Hurhula B."/>
            <person name="Husby M.E."/>
            <person name="Kamat A."/>
            <person name="Kanga B."/>
            <person name="Kashin S."/>
            <person name="Khazanovich D."/>
            <person name="Kisner P."/>
            <person name="Lance K."/>
            <person name="Lara M."/>
            <person name="Lee W."/>
            <person name="Lennon N."/>
            <person name="Letendre F."/>
            <person name="LeVine R."/>
            <person name="Lipovsky A."/>
            <person name="Liu X."/>
            <person name="Liu J."/>
            <person name="Liu S."/>
            <person name="Lokyitsang T."/>
            <person name="Lokyitsang Y."/>
            <person name="Lubonja R."/>
            <person name="Lui A."/>
            <person name="MacDonald P."/>
            <person name="Magnisalis V."/>
            <person name="Maru K."/>
            <person name="Matthews C."/>
            <person name="McCusker W."/>
            <person name="McDonough S."/>
            <person name="Mehta T."/>
            <person name="Meldrim J."/>
            <person name="Meneus L."/>
            <person name="Mihai O."/>
            <person name="Mihalev A."/>
            <person name="Mihova T."/>
            <person name="Mittelman R."/>
            <person name="Mlenga V."/>
            <person name="Montmayeur A."/>
            <person name="Mulrain L."/>
            <person name="Navidi A."/>
            <person name="Naylor J."/>
            <person name="Negash T."/>
            <person name="Nguyen T."/>
            <person name="Nguyen N."/>
            <person name="Nicol R."/>
            <person name="Norbu C."/>
            <person name="Norbu N."/>
            <person name="Novod N."/>
            <person name="O'Neill B."/>
            <person name="Osman S."/>
            <person name="Markiewicz E."/>
            <person name="Oyono O.L."/>
            <person name="Patti C."/>
            <person name="Phunkhang P."/>
            <person name="Pierre F."/>
            <person name="Priest M."/>
            <person name="Raghuraman S."/>
            <person name="Rege F."/>
            <person name="Reyes R."/>
            <person name="Rise C."/>
            <person name="Rogov P."/>
            <person name="Ross K."/>
            <person name="Ryan E."/>
            <person name="Settipalli S."/>
            <person name="Shea T."/>
            <person name="Sherpa N."/>
            <person name="Shi L."/>
            <person name="Shih D."/>
            <person name="Sparrow T."/>
            <person name="Spaulding J."/>
            <person name="Stalker J."/>
            <person name="Stange-Thomann N."/>
            <person name="Stavropoulos S."/>
            <person name="Stone C."/>
            <person name="Strader C."/>
            <person name="Tesfaye S."/>
            <person name="Thomson T."/>
            <person name="Thoulutsang Y."/>
            <person name="Thoulutsang D."/>
            <person name="Topham K."/>
            <person name="Topping I."/>
            <person name="Tsamla T."/>
            <person name="Vassiliev H."/>
            <person name="Vo A."/>
            <person name="Wangchuk T."/>
            <person name="Wangdi T."/>
            <person name="Weiand M."/>
            <person name="Wilkinson J."/>
            <person name="Wilson A."/>
            <person name="Yadav S."/>
            <person name="Young G."/>
            <person name="Yu Q."/>
            <person name="Zembek L."/>
            <person name="Zhong D."/>
            <person name="Zimmer A."/>
            <person name="Zwirko Z."/>
            <person name="Jaffe D.B."/>
            <person name="Alvarez P."/>
            <person name="Brockman W."/>
            <person name="Butler J."/>
            <person name="Chin C."/>
            <person name="Gnerre S."/>
            <person name="Grabherr M."/>
            <person name="Kleber M."/>
            <person name="Mauceli E."/>
            <person name="MacCallum I."/>
        </authorList>
    </citation>
    <scope>NUCLEOTIDE SEQUENCE [LARGE SCALE GENOMIC DNA]</scope>
    <source>
        <strain evidence="3">Rob3c / Tucson 14021-0248.25</strain>
    </source>
</reference>
<gene>
    <name evidence="2" type="primary">Dsec\GM24929</name>
    <name evidence="2" type="ORF">Dsec_GM24929</name>
</gene>
<accession>B4HJZ1</accession>
<organism evidence="3">
    <name type="scientific">Drosophila sechellia</name>
    <name type="common">Fruit fly</name>
    <dbReference type="NCBI Taxonomy" id="7238"/>
    <lineage>
        <taxon>Eukaryota</taxon>
        <taxon>Metazoa</taxon>
        <taxon>Ecdysozoa</taxon>
        <taxon>Arthropoda</taxon>
        <taxon>Hexapoda</taxon>
        <taxon>Insecta</taxon>
        <taxon>Pterygota</taxon>
        <taxon>Neoptera</taxon>
        <taxon>Endopterygota</taxon>
        <taxon>Diptera</taxon>
        <taxon>Brachycera</taxon>
        <taxon>Muscomorpha</taxon>
        <taxon>Ephydroidea</taxon>
        <taxon>Drosophilidae</taxon>
        <taxon>Drosophila</taxon>
        <taxon>Sophophora</taxon>
    </lineage>
</organism>
<dbReference type="AlphaFoldDB" id="B4HJZ1"/>
<evidence type="ECO:0000313" key="3">
    <source>
        <dbReference type="Proteomes" id="UP000001292"/>
    </source>
</evidence>
<sequence>MWERPKSGQSAPPTGGRDDDDDSTTEEHPLGGNNKMCERIEMSSGWPSRS</sequence>
<dbReference type="Proteomes" id="UP000001292">
    <property type="component" value="Unassembled WGS sequence"/>
</dbReference>
<keyword evidence="3" id="KW-1185">Reference proteome</keyword>